<evidence type="ECO:0000313" key="9">
    <source>
        <dbReference type="EMBL" id="KAF2875851.1"/>
    </source>
</evidence>
<evidence type="ECO:0000259" key="8">
    <source>
        <dbReference type="Pfam" id="PF20684"/>
    </source>
</evidence>
<feature type="transmembrane region" description="Helical" evidence="7">
    <location>
        <begin position="20"/>
        <end position="40"/>
    </location>
</feature>
<dbReference type="EMBL" id="JAADJZ010000004">
    <property type="protein sequence ID" value="KAF2875851.1"/>
    <property type="molecule type" value="Genomic_DNA"/>
</dbReference>
<comment type="caution">
    <text evidence="9">The sequence shown here is derived from an EMBL/GenBank/DDBJ whole genome shotgun (WGS) entry which is preliminary data.</text>
</comment>
<evidence type="ECO:0000256" key="7">
    <source>
        <dbReference type="SAM" id="Phobius"/>
    </source>
</evidence>
<evidence type="ECO:0000256" key="6">
    <source>
        <dbReference type="SAM" id="MobiDB-lite"/>
    </source>
</evidence>
<evidence type="ECO:0000256" key="5">
    <source>
        <dbReference type="ARBA" id="ARBA00038359"/>
    </source>
</evidence>
<feature type="domain" description="Rhodopsin" evidence="8">
    <location>
        <begin position="37"/>
        <end position="272"/>
    </location>
</feature>
<feature type="transmembrane region" description="Helical" evidence="7">
    <location>
        <begin position="130"/>
        <end position="152"/>
    </location>
</feature>
<keyword evidence="4 7" id="KW-0472">Membrane</keyword>
<dbReference type="Pfam" id="PF20684">
    <property type="entry name" value="Fung_rhodopsin"/>
    <property type="match status" value="1"/>
</dbReference>
<dbReference type="InterPro" id="IPR052337">
    <property type="entry name" value="SAT4-like"/>
</dbReference>
<dbReference type="PANTHER" id="PTHR33048">
    <property type="entry name" value="PTH11-LIKE INTEGRAL MEMBRANE PROTEIN (AFU_ORTHOLOGUE AFUA_5G11245)"/>
    <property type="match status" value="1"/>
</dbReference>
<evidence type="ECO:0000256" key="1">
    <source>
        <dbReference type="ARBA" id="ARBA00004141"/>
    </source>
</evidence>
<feature type="compositionally biased region" description="Polar residues" evidence="6">
    <location>
        <begin position="302"/>
        <end position="311"/>
    </location>
</feature>
<name>A0A7C8IFE8_9PLEO</name>
<organism evidence="9 10">
    <name type="scientific">Massariosphaeria phaeospora</name>
    <dbReference type="NCBI Taxonomy" id="100035"/>
    <lineage>
        <taxon>Eukaryota</taxon>
        <taxon>Fungi</taxon>
        <taxon>Dikarya</taxon>
        <taxon>Ascomycota</taxon>
        <taxon>Pezizomycotina</taxon>
        <taxon>Dothideomycetes</taxon>
        <taxon>Pleosporomycetidae</taxon>
        <taxon>Pleosporales</taxon>
        <taxon>Pleosporales incertae sedis</taxon>
        <taxon>Massariosphaeria</taxon>
    </lineage>
</organism>
<feature type="transmembrane region" description="Helical" evidence="7">
    <location>
        <begin position="52"/>
        <end position="75"/>
    </location>
</feature>
<feature type="transmembrane region" description="Helical" evidence="7">
    <location>
        <begin position="172"/>
        <end position="197"/>
    </location>
</feature>
<comment type="subcellular location">
    <subcellularLocation>
        <location evidence="1">Membrane</location>
        <topology evidence="1">Multi-pass membrane protein</topology>
    </subcellularLocation>
</comment>
<gene>
    <name evidence="9" type="ORF">BDV95DRAFT_591276</name>
</gene>
<feature type="transmembrane region" description="Helical" evidence="7">
    <location>
        <begin position="255"/>
        <end position="271"/>
    </location>
</feature>
<keyword evidence="3 7" id="KW-1133">Transmembrane helix</keyword>
<evidence type="ECO:0000256" key="4">
    <source>
        <dbReference type="ARBA" id="ARBA00023136"/>
    </source>
</evidence>
<dbReference type="Proteomes" id="UP000481861">
    <property type="component" value="Unassembled WGS sequence"/>
</dbReference>
<sequence>MTSSSRYDSAFDSPHSRAVLVVVVVFTITSTFSLVSRLVAKRIQKLDIAAEDWTIVAAQIAVYGMATCAILAIVLGGLGHHAATQPEKVSQFLKILVAMQVFYGTTLGLIKVSICLFYNRIFPLRGFRQYSWLVIALITAWSVMVFLSAFLLCRPLAFNWDQTIPGGKCANQPAAFVAIGVLDLIVDVMVLMLPMPLLWNLKVSLPNKVALFAIFGVGVFTMVISILRIVALLAVDYVDITFTASYPTLWSFTEPAIGISVACAPLLRPLFRNGRLGRLFSQKMTGGSSSSRVSNFQRLNDPSYTLTSLGPHTSVVGGDSRRTDGEDSQRYSDERHILAQPQGITVTREWQTERV</sequence>
<dbReference type="PANTHER" id="PTHR33048:SF57">
    <property type="entry name" value="INTEGRAL MEMBRANE PROTEIN-RELATED"/>
    <property type="match status" value="1"/>
</dbReference>
<evidence type="ECO:0000313" key="10">
    <source>
        <dbReference type="Proteomes" id="UP000481861"/>
    </source>
</evidence>
<feature type="transmembrane region" description="Helical" evidence="7">
    <location>
        <begin position="209"/>
        <end position="235"/>
    </location>
</feature>
<proteinExistence type="inferred from homology"/>
<accession>A0A7C8IFE8</accession>
<feature type="transmembrane region" description="Helical" evidence="7">
    <location>
        <begin position="95"/>
        <end position="118"/>
    </location>
</feature>
<feature type="compositionally biased region" description="Basic and acidic residues" evidence="6">
    <location>
        <begin position="319"/>
        <end position="335"/>
    </location>
</feature>
<dbReference type="InterPro" id="IPR049326">
    <property type="entry name" value="Rhodopsin_dom_fungi"/>
</dbReference>
<evidence type="ECO:0000256" key="3">
    <source>
        <dbReference type="ARBA" id="ARBA00022989"/>
    </source>
</evidence>
<dbReference type="GO" id="GO:0016020">
    <property type="term" value="C:membrane"/>
    <property type="evidence" value="ECO:0007669"/>
    <property type="project" value="UniProtKB-SubCell"/>
</dbReference>
<dbReference type="OrthoDB" id="10017208at2759"/>
<reference evidence="9 10" key="1">
    <citation type="submission" date="2020-01" db="EMBL/GenBank/DDBJ databases">
        <authorList>
            <consortium name="DOE Joint Genome Institute"/>
            <person name="Haridas S."/>
            <person name="Albert R."/>
            <person name="Binder M."/>
            <person name="Bloem J."/>
            <person name="Labutti K."/>
            <person name="Salamov A."/>
            <person name="Andreopoulos B."/>
            <person name="Baker S.E."/>
            <person name="Barry K."/>
            <person name="Bills G."/>
            <person name="Bluhm B.H."/>
            <person name="Cannon C."/>
            <person name="Castanera R."/>
            <person name="Culley D.E."/>
            <person name="Daum C."/>
            <person name="Ezra D."/>
            <person name="Gonzalez J.B."/>
            <person name="Henrissat B."/>
            <person name="Kuo A."/>
            <person name="Liang C."/>
            <person name="Lipzen A."/>
            <person name="Lutzoni F."/>
            <person name="Magnuson J."/>
            <person name="Mondo S."/>
            <person name="Nolan M."/>
            <person name="Ohm R."/>
            <person name="Pangilinan J."/>
            <person name="Park H.-J.H."/>
            <person name="Ramirez L."/>
            <person name="Alfaro M."/>
            <person name="Sun H."/>
            <person name="Tritt A."/>
            <person name="Yoshinaga Y."/>
            <person name="Zwiers L.-H.L."/>
            <person name="Turgeon B.G."/>
            <person name="Goodwin S.B."/>
            <person name="Spatafora J.W."/>
            <person name="Crous P.W."/>
            <person name="Grigoriev I.V."/>
        </authorList>
    </citation>
    <scope>NUCLEOTIDE SEQUENCE [LARGE SCALE GENOMIC DNA]</scope>
    <source>
        <strain evidence="9 10">CBS 611.86</strain>
    </source>
</reference>
<feature type="region of interest" description="Disordered" evidence="6">
    <location>
        <begin position="302"/>
        <end position="335"/>
    </location>
</feature>
<protein>
    <recommendedName>
        <fullName evidence="8">Rhodopsin domain-containing protein</fullName>
    </recommendedName>
</protein>
<dbReference type="AlphaFoldDB" id="A0A7C8IFE8"/>
<keyword evidence="10" id="KW-1185">Reference proteome</keyword>
<evidence type="ECO:0000256" key="2">
    <source>
        <dbReference type="ARBA" id="ARBA00022692"/>
    </source>
</evidence>
<comment type="similarity">
    <text evidence="5">Belongs to the SAT4 family.</text>
</comment>
<keyword evidence="2 7" id="KW-0812">Transmembrane</keyword>